<dbReference type="PRINTS" id="PR00326">
    <property type="entry name" value="GTP1OBG"/>
</dbReference>
<dbReference type="Gene3D" id="3.40.50.300">
    <property type="entry name" value="P-loop containing nucleotide triphosphate hydrolases"/>
    <property type="match status" value="1"/>
</dbReference>
<dbReference type="GO" id="GO:0003924">
    <property type="term" value="F:GTPase activity"/>
    <property type="evidence" value="ECO:0007669"/>
    <property type="project" value="UniProtKB-UniRule"/>
</dbReference>
<dbReference type="Gene3D" id="3.30.1360.120">
    <property type="entry name" value="Probable tRNA modification gtpase trme, domain 1"/>
    <property type="match status" value="1"/>
</dbReference>
<evidence type="ECO:0000256" key="9">
    <source>
        <dbReference type="ARBA" id="ARBA00023134"/>
    </source>
</evidence>
<reference evidence="13" key="1">
    <citation type="journal article" date="2014" name="Gene">
        <title>Genome-guided analysis of transformation efficiency and carbon dioxide assimilation by Moorella thermoacetica Y72.</title>
        <authorList>
            <person name="Tsukahara K."/>
            <person name="Kita A."/>
            <person name="Nakashimada Y."/>
            <person name="Hoshino T."/>
            <person name="Murakami K."/>
        </authorList>
    </citation>
    <scope>NUCLEOTIDE SEQUENCE [LARGE SCALE GENOMIC DNA]</scope>
    <source>
        <strain evidence="13">Y72</strain>
    </source>
</reference>
<dbReference type="InterPro" id="IPR004520">
    <property type="entry name" value="GTPase_MnmE"/>
</dbReference>
<dbReference type="GO" id="GO:0005525">
    <property type="term" value="F:GTP binding"/>
    <property type="evidence" value="ECO:0007669"/>
    <property type="project" value="UniProtKB-UniRule"/>
</dbReference>
<dbReference type="NCBIfam" id="TIGR00231">
    <property type="entry name" value="small_GTP"/>
    <property type="match status" value="1"/>
</dbReference>
<dbReference type="Gene3D" id="1.20.120.430">
    <property type="entry name" value="tRNA modification GTPase MnmE domain 2"/>
    <property type="match status" value="1"/>
</dbReference>
<evidence type="ECO:0000256" key="8">
    <source>
        <dbReference type="ARBA" id="ARBA00022958"/>
    </source>
</evidence>
<dbReference type="Pfam" id="PF01926">
    <property type="entry name" value="MMR_HSR1"/>
    <property type="match status" value="1"/>
</dbReference>
<dbReference type="SUPFAM" id="SSF52540">
    <property type="entry name" value="P-loop containing nucleoside triphosphate hydrolases"/>
    <property type="match status" value="1"/>
</dbReference>
<feature type="binding site" evidence="10">
    <location>
        <position position="126"/>
    </location>
    <ligand>
        <name>(6S)-5-formyl-5,6,7,8-tetrahydrofolate</name>
        <dbReference type="ChEBI" id="CHEBI:57457"/>
    </ligand>
</feature>
<dbReference type="PANTHER" id="PTHR42714">
    <property type="entry name" value="TRNA MODIFICATION GTPASE GTPBP3"/>
    <property type="match status" value="1"/>
</dbReference>
<dbReference type="FunFam" id="3.40.50.300:FF:000494">
    <property type="entry name" value="tRNA modification GTPase MnmE"/>
    <property type="match status" value="1"/>
</dbReference>
<dbReference type="GO" id="GO:0046872">
    <property type="term" value="F:metal ion binding"/>
    <property type="evidence" value="ECO:0007669"/>
    <property type="project" value="UniProtKB-KW"/>
</dbReference>
<feature type="binding site" evidence="10">
    <location>
        <position position="254"/>
    </location>
    <ligand>
        <name>K(+)</name>
        <dbReference type="ChEBI" id="CHEBI:29103"/>
    </ligand>
</feature>
<accession>A0A0S6UC50</accession>
<evidence type="ECO:0000256" key="3">
    <source>
        <dbReference type="ARBA" id="ARBA00022694"/>
    </source>
</evidence>
<comment type="subunit">
    <text evidence="10">Homodimer. Heterotetramer of two MnmE and two MnmG subunits.</text>
</comment>
<keyword evidence="5 10" id="KW-0547">Nucleotide-binding</keyword>
<evidence type="ECO:0000256" key="4">
    <source>
        <dbReference type="ARBA" id="ARBA00022723"/>
    </source>
</evidence>
<proteinExistence type="inferred from homology"/>
<feature type="domain" description="TrmE-type G" evidence="12">
    <location>
        <begin position="220"/>
        <end position="382"/>
    </location>
</feature>
<dbReference type="GO" id="GO:0005829">
    <property type="term" value="C:cytosol"/>
    <property type="evidence" value="ECO:0007669"/>
    <property type="project" value="TreeGrafter"/>
</dbReference>
<keyword evidence="6 10" id="KW-0378">Hydrolase</keyword>
<feature type="binding site" evidence="10">
    <location>
        <position position="249"/>
    </location>
    <ligand>
        <name>K(+)</name>
        <dbReference type="ChEBI" id="CHEBI:29103"/>
    </ligand>
</feature>
<dbReference type="InterPro" id="IPR006073">
    <property type="entry name" value="GTP-bd"/>
</dbReference>
<feature type="binding site" evidence="10">
    <location>
        <begin position="274"/>
        <end position="277"/>
    </location>
    <ligand>
        <name>GTP</name>
        <dbReference type="ChEBI" id="CHEBI:37565"/>
    </ligand>
</feature>
<feature type="binding site" evidence="10">
    <location>
        <begin position="249"/>
        <end position="255"/>
    </location>
    <ligand>
        <name>GTP</name>
        <dbReference type="ChEBI" id="CHEBI:37565"/>
    </ligand>
</feature>
<protein>
    <recommendedName>
        <fullName evidence="10">tRNA modification GTPase MnmE</fullName>
        <ecNumber evidence="10">3.6.-.-</ecNumber>
    </recommendedName>
</protein>
<dbReference type="FunFam" id="3.30.1360.120:FF:000003">
    <property type="entry name" value="tRNA modification GTPase MnmE"/>
    <property type="match status" value="1"/>
</dbReference>
<dbReference type="RefSeq" id="WP_025773600.1">
    <property type="nucleotide sequence ID" value="NZ_DF238840.1"/>
</dbReference>
<feature type="binding site" evidence="10">
    <location>
        <begin position="230"/>
        <end position="235"/>
    </location>
    <ligand>
        <name>GTP</name>
        <dbReference type="ChEBI" id="CHEBI:37565"/>
    </ligand>
</feature>
<comment type="similarity">
    <text evidence="1 10 11">Belongs to the TRAFAC class TrmE-Era-EngA-EngB-Septin-like GTPase superfamily. TrmE GTPase family.</text>
</comment>
<feature type="binding site" evidence="10">
    <location>
        <position position="22"/>
    </location>
    <ligand>
        <name>(6S)-5-formyl-5,6,7,8-tetrahydrofolate</name>
        <dbReference type="ChEBI" id="CHEBI:57457"/>
    </ligand>
</feature>
<keyword evidence="8 10" id="KW-0630">Potassium</keyword>
<organism evidence="13">
    <name type="scientific">Moorella thermoacetica Y72</name>
    <dbReference type="NCBI Taxonomy" id="1325331"/>
    <lineage>
        <taxon>Bacteria</taxon>
        <taxon>Bacillati</taxon>
        <taxon>Bacillota</taxon>
        <taxon>Clostridia</taxon>
        <taxon>Neomoorellales</taxon>
        <taxon>Neomoorellaceae</taxon>
        <taxon>Neomoorella</taxon>
    </lineage>
</organism>
<feature type="binding site" evidence="10">
    <location>
        <position position="230"/>
    </location>
    <ligand>
        <name>K(+)</name>
        <dbReference type="ChEBI" id="CHEBI:29103"/>
    </ligand>
</feature>
<keyword evidence="9 10" id="KW-0342">GTP-binding</keyword>
<dbReference type="HAMAP" id="MF_00379">
    <property type="entry name" value="GTPase_MnmE"/>
    <property type="match status" value="1"/>
</dbReference>
<dbReference type="GO" id="GO:0042802">
    <property type="term" value="F:identical protein binding"/>
    <property type="evidence" value="ECO:0007669"/>
    <property type="project" value="UniProtKB-ARBA"/>
</dbReference>
<evidence type="ECO:0000256" key="2">
    <source>
        <dbReference type="ARBA" id="ARBA00022490"/>
    </source>
</evidence>
<comment type="subcellular location">
    <subcellularLocation>
        <location evidence="10">Cytoplasm</location>
    </subcellularLocation>
</comment>
<dbReference type="Proteomes" id="UP000063718">
    <property type="component" value="Unassembled WGS sequence"/>
</dbReference>
<feature type="binding site" evidence="10">
    <location>
        <position position="251"/>
    </location>
    <ligand>
        <name>K(+)</name>
        <dbReference type="ChEBI" id="CHEBI:29103"/>
    </ligand>
</feature>
<evidence type="ECO:0000256" key="6">
    <source>
        <dbReference type="ARBA" id="ARBA00022801"/>
    </source>
</evidence>
<dbReference type="AlphaFoldDB" id="A0A0S6UC50"/>
<evidence type="ECO:0000259" key="12">
    <source>
        <dbReference type="PROSITE" id="PS51709"/>
    </source>
</evidence>
<dbReference type="Pfam" id="PF12631">
    <property type="entry name" value="MnmE_helical"/>
    <property type="match status" value="1"/>
</dbReference>
<evidence type="ECO:0000256" key="1">
    <source>
        <dbReference type="ARBA" id="ARBA00011043"/>
    </source>
</evidence>
<comment type="function">
    <text evidence="10">Exhibits a very high intrinsic GTPase hydrolysis rate. Involved in the addition of a carboxymethylaminomethyl (cmnm) group at the wobble position (U34) of certain tRNAs, forming tRNA-cmnm(5)s(2)U34.</text>
</comment>
<keyword evidence="7 10" id="KW-0460">Magnesium</keyword>
<dbReference type="InterPro" id="IPR027266">
    <property type="entry name" value="TrmE/GcvT-like"/>
</dbReference>
<evidence type="ECO:0000256" key="10">
    <source>
        <dbReference type="HAMAP-Rule" id="MF_00379"/>
    </source>
</evidence>
<keyword evidence="2 10" id="KW-0963">Cytoplasm</keyword>
<dbReference type="InterPro" id="IPR027417">
    <property type="entry name" value="P-loop_NTPase"/>
</dbReference>
<name>A0A0S6UC50_NEOTH</name>
<dbReference type="EMBL" id="DF238840">
    <property type="protein sequence ID" value="GAF25757.1"/>
    <property type="molecule type" value="Genomic_DNA"/>
</dbReference>
<evidence type="ECO:0000256" key="11">
    <source>
        <dbReference type="RuleBase" id="RU003313"/>
    </source>
</evidence>
<dbReference type="NCBIfam" id="TIGR00450">
    <property type="entry name" value="mnmE_trmE_thdF"/>
    <property type="match status" value="1"/>
</dbReference>
<dbReference type="PANTHER" id="PTHR42714:SF2">
    <property type="entry name" value="TRNA MODIFICATION GTPASE GTPBP3, MITOCHONDRIAL"/>
    <property type="match status" value="1"/>
</dbReference>
<dbReference type="InterPro" id="IPR018948">
    <property type="entry name" value="GTP-bd_TrmE_N"/>
</dbReference>
<dbReference type="GO" id="GO:0002098">
    <property type="term" value="P:tRNA wobble uridine modification"/>
    <property type="evidence" value="ECO:0007669"/>
    <property type="project" value="TreeGrafter"/>
</dbReference>
<gene>
    <name evidence="10" type="primary">mnmE</name>
    <name evidence="10" type="synonym">trmE</name>
    <name evidence="13" type="ORF">MTY_1094</name>
</gene>
<keyword evidence="3 10" id="KW-0819">tRNA processing</keyword>
<comment type="caution">
    <text evidence="10">Lacks conserved residue(s) required for the propagation of feature annotation.</text>
</comment>
<evidence type="ECO:0000256" key="7">
    <source>
        <dbReference type="ARBA" id="ARBA00022842"/>
    </source>
</evidence>
<evidence type="ECO:0000256" key="5">
    <source>
        <dbReference type="ARBA" id="ARBA00022741"/>
    </source>
</evidence>
<evidence type="ECO:0000313" key="13">
    <source>
        <dbReference type="EMBL" id="GAF25757.1"/>
    </source>
</evidence>
<dbReference type="InterPro" id="IPR005225">
    <property type="entry name" value="Small_GTP-bd"/>
</dbReference>
<dbReference type="InterPro" id="IPR027368">
    <property type="entry name" value="MnmE_dom2"/>
</dbReference>
<feature type="binding site" evidence="10">
    <location>
        <position position="87"/>
    </location>
    <ligand>
        <name>(6S)-5-formyl-5,6,7,8-tetrahydrofolate</name>
        <dbReference type="ChEBI" id="CHEBI:57457"/>
    </ligand>
</feature>
<dbReference type="InterPro" id="IPR025867">
    <property type="entry name" value="MnmE_helical"/>
</dbReference>
<feature type="binding site" evidence="10">
    <location>
        <position position="462"/>
    </location>
    <ligand>
        <name>(6S)-5-formyl-5,6,7,8-tetrahydrofolate</name>
        <dbReference type="ChEBI" id="CHEBI:57457"/>
    </ligand>
</feature>
<dbReference type="NCBIfam" id="NF003661">
    <property type="entry name" value="PRK05291.1-3"/>
    <property type="match status" value="1"/>
</dbReference>
<dbReference type="Pfam" id="PF10396">
    <property type="entry name" value="TrmE_N"/>
    <property type="match status" value="1"/>
</dbReference>
<dbReference type="CDD" id="cd14858">
    <property type="entry name" value="TrmE_N"/>
    <property type="match status" value="1"/>
</dbReference>
<comment type="cofactor">
    <cofactor evidence="10">
        <name>K(+)</name>
        <dbReference type="ChEBI" id="CHEBI:29103"/>
    </cofactor>
    <text evidence="10">Binds 1 potassium ion per subunit.</text>
</comment>
<dbReference type="InterPro" id="IPR031168">
    <property type="entry name" value="G_TrmE"/>
</dbReference>
<feature type="binding site" evidence="10">
    <location>
        <position position="255"/>
    </location>
    <ligand>
        <name>Mg(2+)</name>
        <dbReference type="ChEBI" id="CHEBI:18420"/>
    </ligand>
</feature>
<feature type="binding site" evidence="10">
    <location>
        <position position="234"/>
    </location>
    <ligand>
        <name>Mg(2+)</name>
        <dbReference type="ChEBI" id="CHEBI:18420"/>
    </ligand>
</feature>
<sequence>MLDDTIAALATPPGEGGISIIRLSGSQAIAIVAKVFKPVKGPDLTTTRSHTLRLGFIIDPVSGESLDEVLVSVMRAPHSYTAEDVVEINCHGGALATSRVLQLVLRTGARLAEPGEFTRRAFLNGRLDLAQAEAVLEIIRARSSRGLTAALDHLRGNLSRKIGELNERLTGILAALEASMDFPEEVGEVDPENLADLRRILAGVDRLLATWEEGRLLTEGLKVAIVGRPNVGKSSLLNALLNQERAIVSNIPGTTRDTIEETLQLGGFTCRLIDTAGLRETADELESIGVARSKKAIAAADLVLVVVDLQTGIQDEDRRVLESVRDKVLIIIGNKLDLVAHDINKKLADLESFARNYPLVAVSALKGEGLDELARKVQEIVLGGRALAGSDEPLITNARHLAALENCREHLASAIKAWEEGLPEDLIAIDLWSAADYLGEIIGTTAREDLLDRIFSDFCIGK</sequence>
<dbReference type="CDD" id="cd04164">
    <property type="entry name" value="trmE"/>
    <property type="match status" value="1"/>
</dbReference>
<dbReference type="PROSITE" id="PS51709">
    <property type="entry name" value="G_TRME"/>
    <property type="match status" value="1"/>
</dbReference>
<dbReference type="GO" id="GO:0030488">
    <property type="term" value="P:tRNA methylation"/>
    <property type="evidence" value="ECO:0007669"/>
    <property type="project" value="TreeGrafter"/>
</dbReference>
<dbReference type="EC" id="3.6.-.-" evidence="10"/>
<keyword evidence="4 10" id="KW-0479">Metal-binding</keyword>